<accession>A0A2J6SQ01</accession>
<organism evidence="1 2">
    <name type="scientific">Hyaloscypha bicolor E</name>
    <dbReference type="NCBI Taxonomy" id="1095630"/>
    <lineage>
        <taxon>Eukaryota</taxon>
        <taxon>Fungi</taxon>
        <taxon>Dikarya</taxon>
        <taxon>Ascomycota</taxon>
        <taxon>Pezizomycotina</taxon>
        <taxon>Leotiomycetes</taxon>
        <taxon>Helotiales</taxon>
        <taxon>Hyaloscyphaceae</taxon>
        <taxon>Hyaloscypha</taxon>
        <taxon>Hyaloscypha bicolor</taxon>
    </lineage>
</organism>
<reference evidence="1 2" key="1">
    <citation type="submission" date="2016-04" db="EMBL/GenBank/DDBJ databases">
        <title>A degradative enzymes factory behind the ericoid mycorrhizal symbiosis.</title>
        <authorList>
            <consortium name="DOE Joint Genome Institute"/>
            <person name="Martino E."/>
            <person name="Morin E."/>
            <person name="Grelet G."/>
            <person name="Kuo A."/>
            <person name="Kohler A."/>
            <person name="Daghino S."/>
            <person name="Barry K."/>
            <person name="Choi C."/>
            <person name="Cichocki N."/>
            <person name="Clum A."/>
            <person name="Copeland A."/>
            <person name="Hainaut M."/>
            <person name="Haridas S."/>
            <person name="Labutti K."/>
            <person name="Lindquist E."/>
            <person name="Lipzen A."/>
            <person name="Khouja H.-R."/>
            <person name="Murat C."/>
            <person name="Ohm R."/>
            <person name="Olson A."/>
            <person name="Spatafora J."/>
            <person name="Veneault-Fourrey C."/>
            <person name="Henrissat B."/>
            <person name="Grigoriev I."/>
            <person name="Martin F."/>
            <person name="Perotto S."/>
        </authorList>
    </citation>
    <scope>NUCLEOTIDE SEQUENCE [LARGE SCALE GENOMIC DNA]</scope>
    <source>
        <strain evidence="1 2">E</strain>
    </source>
</reference>
<dbReference type="Proteomes" id="UP000235371">
    <property type="component" value="Unassembled WGS sequence"/>
</dbReference>
<dbReference type="GeneID" id="36596158"/>
<name>A0A2J6SQ01_9HELO</name>
<protein>
    <submittedName>
        <fullName evidence="1">Uncharacterized protein</fullName>
    </submittedName>
</protein>
<proteinExistence type="predicted"/>
<dbReference type="InParanoid" id="A0A2J6SQ01"/>
<keyword evidence="2" id="KW-1185">Reference proteome</keyword>
<dbReference type="RefSeq" id="XP_024729721.1">
    <property type="nucleotide sequence ID" value="XM_024888082.1"/>
</dbReference>
<dbReference type="AlphaFoldDB" id="A0A2J6SQ01"/>
<gene>
    <name evidence="1" type="ORF">K444DRAFT_704232</name>
</gene>
<evidence type="ECO:0000313" key="1">
    <source>
        <dbReference type="EMBL" id="PMD52817.1"/>
    </source>
</evidence>
<sequence>MMNSLQINGQKIESALAKFVLFGPQVSLCNFVASPSGASSGAYAETTLAQICYGIFQPLNARTHAVLSSSIGGAVAAKIIAPLRELRVTYAGVASILRPNNTGIWLLDVWPATSDNVKVNFVLLATFARCTAPWSSDLDQFFLEQTKQIYPSDRLDIAQAHAKAVKTACLEFAKMMETSLGKKERDALKILEIEFGQYDMGQAFQSSSPMKLFDLFASDFYDIIARLKNNGKVEIIGPMAILPLMFLDLAKDITGYQWRYKREIQISLHDRPQGGLLLVHPCSPGSLPRISGPNSMPSLMHKHTMPPGKISSLVTVSIRRWVSMIAEAQISIDPSSWDRVDRVRCTILHALVRRAGDLDAIMPVSTRTTTDLQVRGAESWCGCFLCGIQTREEISRSPTTTNGIPSCSNGSGETLADVRIARHMCYTVPPFQKHSATPKSEVDSRQERNEAEVIEQLRDGMVNLMAFQHSQLKKIGVHIRSRDLRPEQSLGPTQPSPNPTYPPQPVLFDIETGTEVMIEGWAAVASPVHLLVDGRVTIASSEFAPIENVLRRRSGNHGYGGRDIERLGHAIQLLASLRRQDVIPTLLEGSSSQGEPDPDLSDLSGETICHAIEAQQPHALAVEANGLTYIPKKISGTDVELRAGKRLHPTTLPVMMTPLCYAVAVATVLEACLGSEELDRIEIRVENAPFAIPASGTTGNILWHFTKNGGFSASLNTLVGSAILAAEEGVAFKRRADWEEGELIGIQTRLYTWLPPALHADPCVPVSTVLKPVPFRWTLENAKEDATIFIRAPAESVLEMHPPVDESLYKTFSGLKNIRTARTLGDRIAGQSLAMKFQGDFLDTFKSTWSHGEIGQNHIIKEDVSGRQLTINVVYCVIEVPQSSEICLTNLGCDLGLQHATLQVIVPCWGKCKSTVGLDWGAEGLDPLYELQSLTHMRQCFGSKLNFILTSHQNPEARMALWQLSPTAIFLGPDSCLRCFVTRDEPDTLESGQGYTTANIIQ</sequence>
<evidence type="ECO:0000313" key="2">
    <source>
        <dbReference type="Proteomes" id="UP000235371"/>
    </source>
</evidence>
<dbReference type="EMBL" id="KZ613895">
    <property type="protein sequence ID" value="PMD52817.1"/>
    <property type="molecule type" value="Genomic_DNA"/>
</dbReference>